<evidence type="ECO:0000256" key="1">
    <source>
        <dbReference type="ARBA" id="ARBA00000287"/>
    </source>
</evidence>
<dbReference type="Proteomes" id="UP001429580">
    <property type="component" value="Unassembled WGS sequence"/>
</dbReference>
<evidence type="ECO:0000256" key="3">
    <source>
        <dbReference type="ARBA" id="ARBA00004308"/>
    </source>
</evidence>
<organism evidence="19 20">
    <name type="scientific">Pseudochelatococcus lubricantis</name>
    <dbReference type="NCBI Taxonomy" id="1538102"/>
    <lineage>
        <taxon>Bacteria</taxon>
        <taxon>Pseudomonadati</taxon>
        <taxon>Pseudomonadota</taxon>
        <taxon>Alphaproteobacteria</taxon>
        <taxon>Hyphomicrobiales</taxon>
        <taxon>Chelatococcaceae</taxon>
        <taxon>Pseudochelatococcus</taxon>
    </lineage>
</organism>
<dbReference type="InterPro" id="IPR048254">
    <property type="entry name" value="CDP_ALCOHOL_P_TRANSF_CS"/>
</dbReference>
<feature type="transmembrane region" description="Helical" evidence="17">
    <location>
        <begin position="150"/>
        <end position="173"/>
    </location>
</feature>
<dbReference type="NCBIfam" id="TIGR00473">
    <property type="entry name" value="pssA"/>
    <property type="match status" value="1"/>
</dbReference>
<keyword evidence="13" id="KW-0594">Phospholipid biosynthesis</keyword>
<evidence type="ECO:0000256" key="7">
    <source>
        <dbReference type="ARBA" id="ARBA00022516"/>
    </source>
</evidence>
<evidence type="ECO:0000256" key="5">
    <source>
        <dbReference type="ARBA" id="ARBA00013174"/>
    </source>
</evidence>
<feature type="transmembrane region" description="Helical" evidence="17">
    <location>
        <begin position="179"/>
        <end position="199"/>
    </location>
</feature>
<comment type="similarity">
    <text evidence="4 16">Belongs to the CDP-alcohol phosphatidyltransferase class-I family.</text>
</comment>
<gene>
    <name evidence="19" type="ORF">FHS82_000739</name>
</gene>
<accession>A0ABX0UVE1</accession>
<evidence type="ECO:0000256" key="8">
    <source>
        <dbReference type="ARBA" id="ARBA00022679"/>
    </source>
</evidence>
<evidence type="ECO:0000256" key="17">
    <source>
        <dbReference type="SAM" id="Phobius"/>
    </source>
</evidence>
<evidence type="ECO:0000256" key="6">
    <source>
        <dbReference type="ARBA" id="ARBA00017171"/>
    </source>
</evidence>
<dbReference type="InterPro" id="IPR043130">
    <property type="entry name" value="CDP-OH_PTrfase_TM_dom"/>
</dbReference>
<evidence type="ECO:0000256" key="9">
    <source>
        <dbReference type="ARBA" id="ARBA00022692"/>
    </source>
</evidence>
<feature type="transmembrane region" description="Helical" evidence="17">
    <location>
        <begin position="27"/>
        <end position="49"/>
    </location>
</feature>
<dbReference type="EMBL" id="JAASQI010000001">
    <property type="protein sequence ID" value="NIJ56926.1"/>
    <property type="molecule type" value="Genomic_DNA"/>
</dbReference>
<dbReference type="GO" id="GO:0003882">
    <property type="term" value="F:CDP-diacylglycerol-serine O-phosphatidyltransferase activity"/>
    <property type="evidence" value="ECO:0007669"/>
    <property type="project" value="UniProtKB-EC"/>
</dbReference>
<evidence type="ECO:0000259" key="18">
    <source>
        <dbReference type="Pfam" id="PF08009"/>
    </source>
</evidence>
<reference evidence="19 20" key="1">
    <citation type="submission" date="2020-03" db="EMBL/GenBank/DDBJ databases">
        <title>Genomic Encyclopedia of Type Strains, Phase IV (KMG-IV): sequencing the most valuable type-strain genomes for metagenomic binning, comparative biology and taxonomic classification.</title>
        <authorList>
            <person name="Goeker M."/>
        </authorList>
    </citation>
    <scope>NUCLEOTIDE SEQUENCE [LARGE SCALE GENOMIC DNA]</scope>
    <source>
        <strain evidence="19 20">DSM 103870</strain>
    </source>
</reference>
<dbReference type="Pfam" id="PF08009">
    <property type="entry name" value="CDP-OH_P_tran_2"/>
    <property type="match status" value="1"/>
</dbReference>
<keyword evidence="10 17" id="KW-1133">Transmembrane helix</keyword>
<dbReference type="InterPro" id="IPR000462">
    <property type="entry name" value="CDP-OH_P_trans"/>
</dbReference>
<keyword evidence="8 16" id="KW-0808">Transferase</keyword>
<dbReference type="PROSITE" id="PS00379">
    <property type="entry name" value="CDP_ALCOHOL_P_TRANSF"/>
    <property type="match status" value="1"/>
</dbReference>
<evidence type="ECO:0000313" key="20">
    <source>
        <dbReference type="Proteomes" id="UP001429580"/>
    </source>
</evidence>
<keyword evidence="11" id="KW-0443">Lipid metabolism</keyword>
<comment type="catalytic activity">
    <reaction evidence="1">
        <text>a CDP-1,2-diacyl-sn-glycerol + L-serine = a 1,2-diacyl-sn-glycero-3-phospho-L-serine + CMP + H(+)</text>
        <dbReference type="Rhea" id="RHEA:16913"/>
        <dbReference type="ChEBI" id="CHEBI:15378"/>
        <dbReference type="ChEBI" id="CHEBI:33384"/>
        <dbReference type="ChEBI" id="CHEBI:57262"/>
        <dbReference type="ChEBI" id="CHEBI:58332"/>
        <dbReference type="ChEBI" id="CHEBI:60377"/>
        <dbReference type="EC" id="2.7.8.8"/>
    </reaction>
</comment>
<evidence type="ECO:0000256" key="15">
    <source>
        <dbReference type="ARBA" id="ARBA00032361"/>
    </source>
</evidence>
<evidence type="ECO:0000256" key="13">
    <source>
        <dbReference type="ARBA" id="ARBA00023209"/>
    </source>
</evidence>
<feature type="transmembrane region" description="Helical" evidence="17">
    <location>
        <begin position="115"/>
        <end position="138"/>
    </location>
</feature>
<proteinExistence type="inferred from homology"/>
<evidence type="ECO:0000256" key="4">
    <source>
        <dbReference type="ARBA" id="ARBA00010441"/>
    </source>
</evidence>
<keyword evidence="20" id="KW-1185">Reference proteome</keyword>
<dbReference type="InterPro" id="IPR004533">
    <property type="entry name" value="CDP-diaglyc--ser_O-PTrfase"/>
</dbReference>
<keyword evidence="12 17" id="KW-0472">Membrane</keyword>
<comment type="caution">
    <text evidence="19">The sequence shown here is derived from an EMBL/GenBank/DDBJ whole genome shotgun (WGS) entry which is preliminary data.</text>
</comment>
<dbReference type="EC" id="2.7.8.8" evidence="5"/>
<evidence type="ECO:0000256" key="10">
    <source>
        <dbReference type="ARBA" id="ARBA00022989"/>
    </source>
</evidence>
<protein>
    <recommendedName>
        <fullName evidence="6">CDP-diacylglycerol--serine O-phosphatidyltransferase</fullName>
        <ecNumber evidence="5">2.7.8.8</ecNumber>
    </recommendedName>
    <alternativeName>
        <fullName evidence="15">Phosphatidylserine synthase</fullName>
    </alternativeName>
</protein>
<evidence type="ECO:0000256" key="2">
    <source>
        <dbReference type="ARBA" id="ARBA00004141"/>
    </source>
</evidence>
<sequence length="281" mass="30671">MSDLFPPFVPDPEEPRRRRFRPIPLRLLAPNLITLLALCLGLTAIRMAIEGRLDLAVFSIAVAAVLDGADGRVARYLKGTSRFGAELDSLSDFVNFGVAPALLLYTFILDELKSLGWIAAIVYAIAAALRLARFNVMLDDPSRPEWQKNYFVGMAAPAGALTVLLPVYLHFIVWPVGELAAPVVAVYTVFIGLLMVSRMPTFSGKALGQRIARDMVLPLFVLFVLFTALLVSFPFHVLALATVAYLVSLPLGVARHRARAREEAEKTAVAAPEEAIRDGEG</sequence>
<keyword evidence="7" id="KW-0444">Lipid biosynthesis</keyword>
<evidence type="ECO:0000256" key="16">
    <source>
        <dbReference type="RuleBase" id="RU003750"/>
    </source>
</evidence>
<evidence type="ECO:0000313" key="19">
    <source>
        <dbReference type="EMBL" id="NIJ56926.1"/>
    </source>
</evidence>
<evidence type="ECO:0000256" key="14">
    <source>
        <dbReference type="ARBA" id="ARBA00023264"/>
    </source>
</evidence>
<comment type="subcellular location">
    <subcellularLocation>
        <location evidence="3">Endomembrane system</location>
    </subcellularLocation>
    <subcellularLocation>
        <location evidence="2">Membrane</location>
        <topology evidence="2">Multi-pass membrane protein</topology>
    </subcellularLocation>
</comment>
<dbReference type="Gene3D" id="1.20.120.1760">
    <property type="match status" value="1"/>
</dbReference>
<keyword evidence="9 17" id="KW-0812">Transmembrane</keyword>
<evidence type="ECO:0000256" key="11">
    <source>
        <dbReference type="ARBA" id="ARBA00023098"/>
    </source>
</evidence>
<feature type="transmembrane region" description="Helical" evidence="17">
    <location>
        <begin position="211"/>
        <end position="231"/>
    </location>
</feature>
<name>A0ABX0UVE1_9HYPH</name>
<keyword evidence="14" id="KW-1208">Phospholipid metabolism</keyword>
<dbReference type="InterPro" id="IPR012616">
    <property type="entry name" value="CDP-OH_P_trans_C"/>
</dbReference>
<evidence type="ECO:0000256" key="12">
    <source>
        <dbReference type="ARBA" id="ARBA00023136"/>
    </source>
</evidence>
<feature type="domain" description="CDP-alcohol phosphatidyltransferase C-terminal" evidence="18">
    <location>
        <begin position="215"/>
        <end position="250"/>
    </location>
</feature>
<dbReference type="Pfam" id="PF01066">
    <property type="entry name" value="CDP-OH_P_transf"/>
    <property type="match status" value="1"/>
</dbReference>
<dbReference type="RefSeq" id="WP_166948806.1">
    <property type="nucleotide sequence ID" value="NZ_JAASQI010000001.1"/>
</dbReference>